<name>A0A1J1IVC3_9DIPT</name>
<dbReference type="Proteomes" id="UP000183832">
    <property type="component" value="Unassembled WGS sequence"/>
</dbReference>
<evidence type="ECO:0000313" key="2">
    <source>
        <dbReference type="Proteomes" id="UP000183832"/>
    </source>
</evidence>
<organism evidence="1 2">
    <name type="scientific">Clunio marinus</name>
    <dbReference type="NCBI Taxonomy" id="568069"/>
    <lineage>
        <taxon>Eukaryota</taxon>
        <taxon>Metazoa</taxon>
        <taxon>Ecdysozoa</taxon>
        <taxon>Arthropoda</taxon>
        <taxon>Hexapoda</taxon>
        <taxon>Insecta</taxon>
        <taxon>Pterygota</taxon>
        <taxon>Neoptera</taxon>
        <taxon>Endopterygota</taxon>
        <taxon>Diptera</taxon>
        <taxon>Nematocera</taxon>
        <taxon>Chironomoidea</taxon>
        <taxon>Chironomidae</taxon>
        <taxon>Clunio</taxon>
    </lineage>
</organism>
<evidence type="ECO:0000313" key="1">
    <source>
        <dbReference type="EMBL" id="CRL03094.1"/>
    </source>
</evidence>
<reference evidence="1 2" key="1">
    <citation type="submission" date="2015-04" db="EMBL/GenBank/DDBJ databases">
        <authorList>
            <person name="Syromyatnikov M.Y."/>
            <person name="Popov V.N."/>
        </authorList>
    </citation>
    <scope>NUCLEOTIDE SEQUENCE [LARGE SCALE GENOMIC DNA]</scope>
</reference>
<gene>
    <name evidence="1" type="ORF">CLUMA_CG016868</name>
</gene>
<dbReference type="EMBL" id="CVRI01000059">
    <property type="protein sequence ID" value="CRL03094.1"/>
    <property type="molecule type" value="Genomic_DNA"/>
</dbReference>
<accession>A0A1J1IVC3</accession>
<protein>
    <submittedName>
        <fullName evidence="1">CLUMA_CG016868, isoform A</fullName>
    </submittedName>
</protein>
<sequence length="90" mass="10142">MLRCYAFVGFPSDQIIAIEIVQLQHIYVTIFNGILQHQAKLRHKSQLKTKSTEGNTLMHLHDECTGALSAVRALRIYNTIKYAFAVIAPA</sequence>
<dbReference type="AlphaFoldDB" id="A0A1J1IVC3"/>
<keyword evidence="2" id="KW-1185">Reference proteome</keyword>
<proteinExistence type="predicted"/>